<feature type="region of interest" description="Disordered" evidence="1">
    <location>
        <begin position="210"/>
        <end position="239"/>
    </location>
</feature>
<feature type="compositionally biased region" description="Low complexity" evidence="1">
    <location>
        <begin position="210"/>
        <end position="221"/>
    </location>
</feature>
<evidence type="ECO:0000256" key="1">
    <source>
        <dbReference type="SAM" id="MobiDB-lite"/>
    </source>
</evidence>
<comment type="caution">
    <text evidence="2">The sequence shown here is derived from an EMBL/GenBank/DDBJ whole genome shotgun (WGS) entry which is preliminary data.</text>
</comment>
<gene>
    <name evidence="2" type="ORF">S06H3_52628</name>
</gene>
<sequence length="239" mass="26001">MPEEDVNNQDELDAKVKDILSSDLDEAEKVRQLHALGFSRRQLEKELGFPKATVYTALPVKPEAESPSGKAGQQTKGHELMRIGSKEMIPPEQALRDIRLQDGDYKLGFIDGMGTLIMAARYNQILAASQAETLSNQLKIMEEARKGSAEVAEEAAMRAAAGVGAQIMPEVEALKNQMIASSPNPIMSMFAQTMQPLLGQVMGNMMTMFQPRQPAQPGQPGVQPPTPPPSFQPGQEASE</sequence>
<reference evidence="2" key="1">
    <citation type="journal article" date="2014" name="Front. Microbiol.">
        <title>High frequency of phylogenetically diverse reductive dehalogenase-homologous genes in deep subseafloor sedimentary metagenomes.</title>
        <authorList>
            <person name="Kawai M."/>
            <person name="Futagami T."/>
            <person name="Toyoda A."/>
            <person name="Takaki Y."/>
            <person name="Nishi S."/>
            <person name="Hori S."/>
            <person name="Arai W."/>
            <person name="Tsubouchi T."/>
            <person name="Morono Y."/>
            <person name="Uchiyama I."/>
            <person name="Ito T."/>
            <person name="Fujiyama A."/>
            <person name="Inagaki F."/>
            <person name="Takami H."/>
        </authorList>
    </citation>
    <scope>NUCLEOTIDE SEQUENCE</scope>
    <source>
        <strain evidence="2">Expedition CK06-06</strain>
    </source>
</reference>
<organism evidence="2">
    <name type="scientific">marine sediment metagenome</name>
    <dbReference type="NCBI Taxonomy" id="412755"/>
    <lineage>
        <taxon>unclassified sequences</taxon>
        <taxon>metagenomes</taxon>
        <taxon>ecological metagenomes</taxon>
    </lineage>
</organism>
<dbReference type="AlphaFoldDB" id="X1R586"/>
<name>X1R586_9ZZZZ</name>
<protein>
    <submittedName>
        <fullName evidence="2">Uncharacterized protein</fullName>
    </submittedName>
</protein>
<accession>X1R586</accession>
<feature type="non-terminal residue" evidence="2">
    <location>
        <position position="239"/>
    </location>
</feature>
<proteinExistence type="predicted"/>
<evidence type="ECO:0000313" key="2">
    <source>
        <dbReference type="EMBL" id="GAI50774.1"/>
    </source>
</evidence>
<feature type="compositionally biased region" description="Pro residues" evidence="1">
    <location>
        <begin position="222"/>
        <end position="231"/>
    </location>
</feature>
<dbReference type="EMBL" id="BARV01033484">
    <property type="protein sequence ID" value="GAI50774.1"/>
    <property type="molecule type" value="Genomic_DNA"/>
</dbReference>